<keyword evidence="3" id="KW-1003">Cell membrane</keyword>
<dbReference type="SUPFAM" id="SSF50182">
    <property type="entry name" value="Sm-like ribonucleoproteins"/>
    <property type="match status" value="1"/>
</dbReference>
<dbReference type="InterPro" id="IPR023408">
    <property type="entry name" value="MscS_beta-dom_sf"/>
</dbReference>
<keyword evidence="6 7" id="KW-0472">Membrane</keyword>
<accession>A0A1I1E7T4</accession>
<evidence type="ECO:0000313" key="11">
    <source>
        <dbReference type="EMBL" id="SFB81013.1"/>
    </source>
</evidence>
<sequence length="410" mass="46536">MFSSLIRTLQMNFSNMFSDTNSVQNTNTMEVKQSAVSSTQELINMARSSSNSIVKTLGDILASEPYAGFLLIVMIALIITLMLRWTLYITGKKALSSKKFFWRRVWTSLSSPQFLWSGLILGVILGLDVLNLPEALTRVLRIILFSILLWLLYIVSRRILSIYSRAILIYHSSDNRIKFFRNKNVFIVFSRITRAAWTVIFITVLLGLWGVQLGPILAGLGIAGLVVGFALQDALSHVFGGISLMLDETYTEGDYVILENGNEGIIFQIGYRSTKLRTFNEEIIIIPNGILAKMVITNLSQPVKRMRVVIYYTTHASDASPETVKELLVQATNKVTGVLRYPEPYVFFLEPKGTTYRFRLNYFIPTAFTRLSSTDAVHMEVVKIFQENKIRFAAEESLIQLERRDFTNNS</sequence>
<evidence type="ECO:0000259" key="10">
    <source>
        <dbReference type="Pfam" id="PF21088"/>
    </source>
</evidence>
<feature type="transmembrane region" description="Helical" evidence="7">
    <location>
        <begin position="66"/>
        <end position="85"/>
    </location>
</feature>
<dbReference type="PANTHER" id="PTHR30566:SF25">
    <property type="entry name" value="INNER MEMBRANE PROTEIN"/>
    <property type="match status" value="1"/>
</dbReference>
<dbReference type="STRING" id="34097.SAMN02745150_00890"/>
<evidence type="ECO:0000256" key="3">
    <source>
        <dbReference type="ARBA" id="ARBA00022475"/>
    </source>
</evidence>
<dbReference type="OrthoDB" id="9809206at2"/>
<evidence type="ECO:0000256" key="5">
    <source>
        <dbReference type="ARBA" id="ARBA00022989"/>
    </source>
</evidence>
<feature type="transmembrane region" description="Helical" evidence="7">
    <location>
        <begin position="139"/>
        <end position="155"/>
    </location>
</feature>
<dbReference type="Pfam" id="PF21082">
    <property type="entry name" value="MS_channel_3rd"/>
    <property type="match status" value="1"/>
</dbReference>
<dbReference type="InterPro" id="IPR011014">
    <property type="entry name" value="MscS_channel_TM-2"/>
</dbReference>
<evidence type="ECO:0000256" key="4">
    <source>
        <dbReference type="ARBA" id="ARBA00022692"/>
    </source>
</evidence>
<dbReference type="GO" id="GO:0005886">
    <property type="term" value="C:plasma membrane"/>
    <property type="evidence" value="ECO:0007669"/>
    <property type="project" value="UniProtKB-SubCell"/>
</dbReference>
<dbReference type="EMBL" id="FOKY01000006">
    <property type="protein sequence ID" value="SFB81013.1"/>
    <property type="molecule type" value="Genomic_DNA"/>
</dbReference>
<evidence type="ECO:0000259" key="9">
    <source>
        <dbReference type="Pfam" id="PF21082"/>
    </source>
</evidence>
<comment type="subcellular location">
    <subcellularLocation>
        <location evidence="1">Cell membrane</location>
        <topology evidence="1">Multi-pass membrane protein</topology>
    </subcellularLocation>
</comment>
<proteinExistence type="inferred from homology"/>
<comment type="similarity">
    <text evidence="2">Belongs to the MscS (TC 1.A.23) family.</text>
</comment>
<dbReference type="Pfam" id="PF21088">
    <property type="entry name" value="MS_channel_1st"/>
    <property type="match status" value="1"/>
</dbReference>
<keyword evidence="12" id="KW-1185">Reference proteome</keyword>
<dbReference type="SUPFAM" id="SSF82861">
    <property type="entry name" value="Mechanosensitive channel protein MscS (YggB), transmembrane region"/>
    <property type="match status" value="1"/>
</dbReference>
<evidence type="ECO:0000256" key="7">
    <source>
        <dbReference type="SAM" id="Phobius"/>
    </source>
</evidence>
<feature type="domain" description="Mechanosensitive ion channel MscS C-terminal" evidence="9">
    <location>
        <begin position="310"/>
        <end position="392"/>
    </location>
</feature>
<feature type="domain" description="Mechanosensitive ion channel transmembrane helices 2/3" evidence="10">
    <location>
        <begin position="197"/>
        <end position="232"/>
    </location>
</feature>
<dbReference type="Gene3D" id="3.30.70.100">
    <property type="match status" value="1"/>
</dbReference>
<organism evidence="11 12">
    <name type="scientific">Brevinema andersonii</name>
    <dbReference type="NCBI Taxonomy" id="34097"/>
    <lineage>
        <taxon>Bacteria</taxon>
        <taxon>Pseudomonadati</taxon>
        <taxon>Spirochaetota</taxon>
        <taxon>Spirochaetia</taxon>
        <taxon>Brevinematales</taxon>
        <taxon>Brevinemataceae</taxon>
        <taxon>Brevinema</taxon>
    </lineage>
</organism>
<dbReference type="PANTHER" id="PTHR30566">
    <property type="entry name" value="YNAI-RELATED MECHANOSENSITIVE ION CHANNEL"/>
    <property type="match status" value="1"/>
</dbReference>
<dbReference type="InterPro" id="IPR049278">
    <property type="entry name" value="MS_channel_C"/>
</dbReference>
<feature type="transmembrane region" description="Helical" evidence="7">
    <location>
        <begin position="105"/>
        <end position="127"/>
    </location>
</feature>
<dbReference type="AlphaFoldDB" id="A0A1I1E7T4"/>
<reference evidence="12" key="1">
    <citation type="submission" date="2016-10" db="EMBL/GenBank/DDBJ databases">
        <authorList>
            <person name="Varghese N."/>
            <person name="Submissions S."/>
        </authorList>
    </citation>
    <scope>NUCLEOTIDE SEQUENCE [LARGE SCALE GENOMIC DNA]</scope>
    <source>
        <strain evidence="12">ATCC 43811</strain>
    </source>
</reference>
<evidence type="ECO:0000256" key="1">
    <source>
        <dbReference type="ARBA" id="ARBA00004651"/>
    </source>
</evidence>
<dbReference type="RefSeq" id="WP_159428175.1">
    <property type="nucleotide sequence ID" value="NZ_FOKY01000006.1"/>
</dbReference>
<protein>
    <submittedName>
        <fullName evidence="11">Small-conductance mechanosensitive channel</fullName>
    </submittedName>
</protein>
<dbReference type="Pfam" id="PF00924">
    <property type="entry name" value="MS_channel_2nd"/>
    <property type="match status" value="1"/>
</dbReference>
<dbReference type="SUPFAM" id="SSF82689">
    <property type="entry name" value="Mechanosensitive channel protein MscS (YggB), C-terminal domain"/>
    <property type="match status" value="1"/>
</dbReference>
<feature type="domain" description="Mechanosensitive ion channel MscS" evidence="8">
    <location>
        <begin position="234"/>
        <end position="300"/>
    </location>
</feature>
<gene>
    <name evidence="11" type="ORF">SAMN02745150_00890</name>
</gene>
<dbReference type="InterPro" id="IPR010920">
    <property type="entry name" value="LSM_dom_sf"/>
</dbReference>
<evidence type="ECO:0000256" key="2">
    <source>
        <dbReference type="ARBA" id="ARBA00008017"/>
    </source>
</evidence>
<evidence type="ECO:0000259" key="8">
    <source>
        <dbReference type="Pfam" id="PF00924"/>
    </source>
</evidence>
<dbReference type="Gene3D" id="2.30.30.60">
    <property type="match status" value="1"/>
</dbReference>
<keyword evidence="4 7" id="KW-0812">Transmembrane</keyword>
<dbReference type="InterPro" id="IPR011066">
    <property type="entry name" value="MscS_channel_C_sf"/>
</dbReference>
<feature type="transmembrane region" description="Helical" evidence="7">
    <location>
        <begin position="216"/>
        <end position="235"/>
    </location>
</feature>
<dbReference type="InterPro" id="IPR006685">
    <property type="entry name" value="MscS_channel_2nd"/>
</dbReference>
<feature type="transmembrane region" description="Helical" evidence="7">
    <location>
        <begin position="185"/>
        <end position="210"/>
    </location>
</feature>
<dbReference type="Gene3D" id="1.10.287.1260">
    <property type="match status" value="1"/>
</dbReference>
<dbReference type="Proteomes" id="UP000240042">
    <property type="component" value="Unassembled WGS sequence"/>
</dbReference>
<evidence type="ECO:0000256" key="6">
    <source>
        <dbReference type="ARBA" id="ARBA00023136"/>
    </source>
</evidence>
<name>A0A1I1E7T4_BREAD</name>
<dbReference type="GO" id="GO:0008381">
    <property type="term" value="F:mechanosensitive monoatomic ion channel activity"/>
    <property type="evidence" value="ECO:0007669"/>
    <property type="project" value="UniProtKB-ARBA"/>
</dbReference>
<keyword evidence="5 7" id="KW-1133">Transmembrane helix</keyword>
<evidence type="ECO:0000313" key="12">
    <source>
        <dbReference type="Proteomes" id="UP000240042"/>
    </source>
</evidence>
<dbReference type="InterPro" id="IPR049142">
    <property type="entry name" value="MS_channel_1st"/>
</dbReference>